<proteinExistence type="predicted"/>
<evidence type="ECO:0000259" key="1">
    <source>
        <dbReference type="Pfam" id="PF05876"/>
    </source>
</evidence>
<dbReference type="Pfam" id="PF20454">
    <property type="entry name" value="GpA_nuclease"/>
    <property type="match status" value="1"/>
</dbReference>
<feature type="domain" description="Terminase large subunit GpA endonuclease" evidence="2">
    <location>
        <begin position="311"/>
        <end position="609"/>
    </location>
</feature>
<dbReference type="InterPro" id="IPR046453">
    <property type="entry name" value="GpA_ATPase"/>
</dbReference>
<accession>A0ABU0JEU8</accession>
<evidence type="ECO:0000313" key="3">
    <source>
        <dbReference type="EMBL" id="MDQ0472805.1"/>
    </source>
</evidence>
<comment type="caution">
    <text evidence="3">The sequence shown here is derived from an EMBL/GenBank/DDBJ whole genome shotgun (WGS) entry which is preliminary data.</text>
</comment>
<dbReference type="Pfam" id="PF05876">
    <property type="entry name" value="GpA_ATPase"/>
    <property type="match status" value="1"/>
</dbReference>
<protein>
    <submittedName>
        <fullName evidence="3">Phage terminase large subunit GpA-like protein</fullName>
    </submittedName>
</protein>
<dbReference type="InterPro" id="IPR046454">
    <property type="entry name" value="GpA_endonuclease"/>
</dbReference>
<dbReference type="RefSeq" id="WP_307280142.1">
    <property type="nucleotide sequence ID" value="NZ_JAUSVX010000013.1"/>
</dbReference>
<gene>
    <name evidence="3" type="ORF">QO011_005835</name>
</gene>
<name>A0ABU0JEU8_9HYPH</name>
<dbReference type="EMBL" id="JAUSVX010000013">
    <property type="protein sequence ID" value="MDQ0472805.1"/>
    <property type="molecule type" value="Genomic_DNA"/>
</dbReference>
<evidence type="ECO:0000259" key="2">
    <source>
        <dbReference type="Pfam" id="PF20454"/>
    </source>
</evidence>
<evidence type="ECO:0000313" key="4">
    <source>
        <dbReference type="Proteomes" id="UP001242480"/>
    </source>
</evidence>
<dbReference type="Proteomes" id="UP001242480">
    <property type="component" value="Unassembled WGS sequence"/>
</dbReference>
<feature type="domain" description="Phage terminase large subunit GpA ATPase" evidence="1">
    <location>
        <begin position="47"/>
        <end position="300"/>
    </location>
</feature>
<keyword evidence="4" id="KW-1185">Reference proteome</keyword>
<organism evidence="3 4">
    <name type="scientific">Labrys wisconsinensis</name>
    <dbReference type="NCBI Taxonomy" id="425677"/>
    <lineage>
        <taxon>Bacteria</taxon>
        <taxon>Pseudomonadati</taxon>
        <taxon>Pseudomonadota</taxon>
        <taxon>Alphaproteobacteria</taxon>
        <taxon>Hyphomicrobiales</taxon>
        <taxon>Xanthobacteraceae</taxon>
        <taxon>Labrys</taxon>
    </lineage>
</organism>
<sequence>MTGHPNALRLIAGGLAEAIRPRPPLPLSKWLSENLVLVDGELAGQLWSSAGAPYLAEIADCLSDDHPCNQVTIRKSQQSGASILAMGWALYVADREPANMIYAVPGIDALRKLNSQKLQPLIDAFQKRAKRTVFLPQTSRSAAGSSTFEKKFAGGYLSLANANAVMDLSSKTAKKGVKDEVSKWENIPGFGDPETLFFGRFTAFRRTKGWKILEISTPEVDTGDDSGETAGHCRIDLSFKRSDQRFWHVTCPHCDTEQVFTFDRFRPDLREPKNSFYECIGAGCVITELDRVLMVRGGRWVATYPDDPSRHPGFHIDAFISLMMSFEAIAEDYRTAQRSEKDRKDFTNVVLGLPYKFRGDAPDHIRLMERREPYDRRRIPAQALMLTAMVDVQHSGLYVEVVAWAPDKRSWTVDVAFIDGDTTDHRRGAWSLLGEFYERTYEDAWGKRRSLDAIGVDAGDGGRVNQVLAWTSARLDAYAFKGEDGWARPAISAQAKLVDITLDGKVQKNGARLWKTGTWSLKREHYDNLRKTRIAADGSTWDPPGFCHFGLWLDEIYFKQITSEYLEDITVRGRVTGRRWAKRGENHYLDCRIGNMALADHLGLNSMSPADWQTLAEMRGVPDGVVTPDLFTPAPIQARASNRAAEHAAPPPAKPESIFDRLARLNQGLDE</sequence>
<reference evidence="3 4" key="1">
    <citation type="submission" date="2023-07" db="EMBL/GenBank/DDBJ databases">
        <title>Genomic Encyclopedia of Type Strains, Phase IV (KMG-IV): sequencing the most valuable type-strain genomes for metagenomic binning, comparative biology and taxonomic classification.</title>
        <authorList>
            <person name="Goeker M."/>
        </authorList>
    </citation>
    <scope>NUCLEOTIDE SEQUENCE [LARGE SCALE GENOMIC DNA]</scope>
    <source>
        <strain evidence="3 4">DSM 19619</strain>
    </source>
</reference>